<dbReference type="EC" id="3.2.1.14" evidence="2"/>
<dbReference type="Gene3D" id="3.30.420.10">
    <property type="entry name" value="Ribonuclease H-like superfamily/Ribonuclease H"/>
    <property type="match status" value="1"/>
</dbReference>
<keyword evidence="7" id="KW-0326">Glycosidase</keyword>
<dbReference type="Pfam" id="PF13456">
    <property type="entry name" value="RVT_3"/>
    <property type="match status" value="1"/>
</dbReference>
<proteinExistence type="predicted"/>
<dbReference type="InterPro" id="IPR023346">
    <property type="entry name" value="Lysozyme-like_dom_sf"/>
</dbReference>
<dbReference type="Proteomes" id="UP000324897">
    <property type="component" value="Chromosome 5"/>
</dbReference>
<evidence type="ECO:0000256" key="1">
    <source>
        <dbReference type="ARBA" id="ARBA00000822"/>
    </source>
</evidence>
<sequence>MFLWQFAHNCLLVKRNIARRGIKLETLCPVCNRLDEDSGHLFFKCKKAKEVWRSLDLELHRVNLRQCTSAHEVIEYIWKLDRELQLKCVVLLRKWWGARNKENANESMPGVNEICRTVLTTQREIQGLSTKNASVRKARNNQWKPPPAGVYKINTDRAFCQATHNGGWGFVARDDHGVFLEGGCGKLSRISSALHAEALAALHGVERAAELGMPHIILETDAAVLGNALRTNDMDRSPLGCLFRQIKAMLAEHFESVDVHVCPRECNRVADSMASYGGQQGVGSIITAQMFESMLSHRGDSGCQGAFYTYDAFIEAAKNFPAFGTTGNDETRRRELAAFFGQTSHETTGGWATAPGGPFAWGYCRVNEQSQTDPPYYGRGPIQLAHKYNYQQAGQALGLDLVNNPDMVSSNPVVAFKTAIWFWMTPQSPKPSCHDVMTNNWTPSADDRSAGRLSGYGETTNIINGK</sequence>
<evidence type="ECO:0000313" key="12">
    <source>
        <dbReference type="Proteomes" id="UP000324897"/>
    </source>
</evidence>
<gene>
    <name evidence="11" type="ORF">EJB05_08123</name>
</gene>
<dbReference type="SUPFAM" id="SSF53098">
    <property type="entry name" value="Ribonuclease H-like"/>
    <property type="match status" value="1"/>
</dbReference>
<evidence type="ECO:0000256" key="7">
    <source>
        <dbReference type="ARBA" id="ARBA00023295"/>
    </source>
</evidence>
<dbReference type="PROSITE" id="PS00774">
    <property type="entry name" value="CHITINASE_19_2"/>
    <property type="match status" value="1"/>
</dbReference>
<dbReference type="GO" id="GO:0008843">
    <property type="term" value="F:endochitinase activity"/>
    <property type="evidence" value="ECO:0007669"/>
    <property type="project" value="UniProtKB-EC"/>
</dbReference>
<evidence type="ECO:0000256" key="6">
    <source>
        <dbReference type="ARBA" id="ARBA00023277"/>
    </source>
</evidence>
<dbReference type="AlphaFoldDB" id="A0A5J9WKK5"/>
<evidence type="ECO:0000256" key="3">
    <source>
        <dbReference type="ARBA" id="ARBA00022729"/>
    </source>
</evidence>
<keyword evidence="6" id="KW-0119">Carbohydrate metabolism</keyword>
<dbReference type="GO" id="GO:0000272">
    <property type="term" value="P:polysaccharide catabolic process"/>
    <property type="evidence" value="ECO:0007669"/>
    <property type="project" value="UniProtKB-KW"/>
</dbReference>
<keyword evidence="8" id="KW-0624">Polysaccharide degradation</keyword>
<dbReference type="OrthoDB" id="1906820at2759"/>
<evidence type="ECO:0000256" key="5">
    <source>
        <dbReference type="ARBA" id="ARBA00023157"/>
    </source>
</evidence>
<dbReference type="FunFam" id="3.30.20.10:FF:000002">
    <property type="entry name" value="Acidic endochitinase pcht28"/>
    <property type="match status" value="1"/>
</dbReference>
<dbReference type="GO" id="GO:0003676">
    <property type="term" value="F:nucleic acid binding"/>
    <property type="evidence" value="ECO:0007669"/>
    <property type="project" value="InterPro"/>
</dbReference>
<comment type="catalytic activity">
    <reaction evidence="1">
        <text>Random endo-hydrolysis of N-acetyl-beta-D-glucosaminide (1-&gt;4)-beta-linkages in chitin and chitodextrins.</text>
        <dbReference type="EC" id="3.2.1.14"/>
    </reaction>
</comment>
<feature type="domain" description="Glycoside hydrolase family 19 catalytic" evidence="10">
    <location>
        <begin position="414"/>
        <end position="424"/>
    </location>
</feature>
<dbReference type="CDD" id="cd00325">
    <property type="entry name" value="chitinase_GH19"/>
    <property type="match status" value="1"/>
</dbReference>
<evidence type="ECO:0000256" key="9">
    <source>
        <dbReference type="SAM" id="MobiDB-lite"/>
    </source>
</evidence>
<dbReference type="GO" id="GO:0006032">
    <property type="term" value="P:chitin catabolic process"/>
    <property type="evidence" value="ECO:0007669"/>
    <property type="project" value="InterPro"/>
</dbReference>
<dbReference type="Pfam" id="PF13966">
    <property type="entry name" value="zf-RVT"/>
    <property type="match status" value="1"/>
</dbReference>
<feature type="region of interest" description="Disordered" evidence="9">
    <location>
        <begin position="440"/>
        <end position="466"/>
    </location>
</feature>
<evidence type="ECO:0000256" key="4">
    <source>
        <dbReference type="ARBA" id="ARBA00022801"/>
    </source>
</evidence>
<organism evidence="11 12">
    <name type="scientific">Eragrostis curvula</name>
    <name type="common">weeping love grass</name>
    <dbReference type="NCBI Taxonomy" id="38414"/>
    <lineage>
        <taxon>Eukaryota</taxon>
        <taxon>Viridiplantae</taxon>
        <taxon>Streptophyta</taxon>
        <taxon>Embryophyta</taxon>
        <taxon>Tracheophyta</taxon>
        <taxon>Spermatophyta</taxon>
        <taxon>Magnoliopsida</taxon>
        <taxon>Liliopsida</taxon>
        <taxon>Poales</taxon>
        <taxon>Poaceae</taxon>
        <taxon>PACMAD clade</taxon>
        <taxon>Chloridoideae</taxon>
        <taxon>Eragrostideae</taxon>
        <taxon>Eragrostidinae</taxon>
        <taxon>Eragrostis</taxon>
    </lineage>
</organism>
<dbReference type="GO" id="GO:0004523">
    <property type="term" value="F:RNA-DNA hybrid ribonuclease activity"/>
    <property type="evidence" value="ECO:0007669"/>
    <property type="project" value="InterPro"/>
</dbReference>
<dbReference type="InterPro" id="IPR002156">
    <property type="entry name" value="RNaseH_domain"/>
</dbReference>
<dbReference type="PANTHER" id="PTHR22595">
    <property type="entry name" value="CHITINASE-RELATED"/>
    <property type="match status" value="1"/>
</dbReference>
<dbReference type="GO" id="GO:0016998">
    <property type="term" value="P:cell wall macromolecule catabolic process"/>
    <property type="evidence" value="ECO:0007669"/>
    <property type="project" value="InterPro"/>
</dbReference>
<keyword evidence="4" id="KW-0378">Hydrolase</keyword>
<dbReference type="PANTHER" id="PTHR22595:SF45">
    <property type="entry name" value="CHITINASE 11"/>
    <property type="match status" value="1"/>
</dbReference>
<name>A0A5J9WKK5_9POAL</name>
<evidence type="ECO:0000256" key="8">
    <source>
        <dbReference type="ARBA" id="ARBA00023326"/>
    </source>
</evidence>
<dbReference type="InterPro" id="IPR012337">
    <property type="entry name" value="RNaseH-like_sf"/>
</dbReference>
<dbReference type="InterPro" id="IPR000726">
    <property type="entry name" value="Glyco_hydro_19_cat"/>
</dbReference>
<dbReference type="Gramene" id="TVU48485">
    <property type="protein sequence ID" value="TVU48485"/>
    <property type="gene ID" value="EJB05_08123"/>
</dbReference>
<evidence type="ECO:0000313" key="11">
    <source>
        <dbReference type="EMBL" id="TVU48485.1"/>
    </source>
</evidence>
<dbReference type="InterPro" id="IPR026960">
    <property type="entry name" value="RVT-Znf"/>
</dbReference>
<comment type="caution">
    <text evidence="11">The sequence shown here is derived from an EMBL/GenBank/DDBJ whole genome shotgun (WGS) entry which is preliminary data.</text>
</comment>
<keyword evidence="12" id="KW-1185">Reference proteome</keyword>
<dbReference type="Gene3D" id="3.30.20.10">
    <property type="entry name" value="Endochitinase, domain 2"/>
    <property type="match status" value="1"/>
</dbReference>
<dbReference type="InterPro" id="IPR044730">
    <property type="entry name" value="RNase_H-like_dom_plant"/>
</dbReference>
<dbReference type="InterPro" id="IPR036397">
    <property type="entry name" value="RNaseH_sf"/>
</dbReference>
<dbReference type="Pfam" id="PF00182">
    <property type="entry name" value="Glyco_hydro_19"/>
    <property type="match status" value="1"/>
</dbReference>
<dbReference type="Gene3D" id="1.10.530.10">
    <property type="match status" value="1"/>
</dbReference>
<keyword evidence="5" id="KW-1015">Disulfide bond</keyword>
<accession>A0A5J9WKK5</accession>
<feature type="compositionally biased region" description="Polar residues" evidence="9">
    <location>
        <begin position="457"/>
        <end position="466"/>
    </location>
</feature>
<feature type="non-terminal residue" evidence="11">
    <location>
        <position position="466"/>
    </location>
</feature>
<evidence type="ECO:0000256" key="2">
    <source>
        <dbReference type="ARBA" id="ARBA00012729"/>
    </source>
</evidence>
<evidence type="ECO:0000259" key="10">
    <source>
        <dbReference type="PROSITE" id="PS00774"/>
    </source>
</evidence>
<dbReference type="EMBL" id="RWGY01000004">
    <property type="protein sequence ID" value="TVU48485.1"/>
    <property type="molecule type" value="Genomic_DNA"/>
</dbReference>
<keyword evidence="3" id="KW-0732">Signal</keyword>
<dbReference type="GO" id="GO:0050832">
    <property type="term" value="P:defense response to fungus"/>
    <property type="evidence" value="ECO:0007669"/>
    <property type="project" value="TreeGrafter"/>
</dbReference>
<protein>
    <recommendedName>
        <fullName evidence="2">chitinase</fullName>
        <ecNumber evidence="2">3.2.1.14</ecNumber>
    </recommendedName>
</protein>
<dbReference type="SUPFAM" id="SSF53955">
    <property type="entry name" value="Lysozyme-like"/>
    <property type="match status" value="1"/>
</dbReference>
<dbReference type="CDD" id="cd06222">
    <property type="entry name" value="RNase_H_like"/>
    <property type="match status" value="1"/>
</dbReference>
<reference evidence="11 12" key="1">
    <citation type="journal article" date="2019" name="Sci. Rep.">
        <title>A high-quality genome of Eragrostis curvula grass provides insights into Poaceae evolution and supports new strategies to enhance forage quality.</title>
        <authorList>
            <person name="Carballo J."/>
            <person name="Santos B.A.C.M."/>
            <person name="Zappacosta D."/>
            <person name="Garbus I."/>
            <person name="Selva J.P."/>
            <person name="Gallo C.A."/>
            <person name="Diaz A."/>
            <person name="Albertini E."/>
            <person name="Caccamo M."/>
            <person name="Echenique V."/>
        </authorList>
    </citation>
    <scope>NUCLEOTIDE SEQUENCE [LARGE SCALE GENOMIC DNA]</scope>
    <source>
        <strain evidence="12">cv. Victoria</strain>
        <tissue evidence="11">Leaf</tissue>
    </source>
</reference>